<protein>
    <submittedName>
        <fullName evidence="1">Uncharacterized protein</fullName>
    </submittedName>
</protein>
<evidence type="ECO:0000313" key="1">
    <source>
        <dbReference type="EMBL" id="CBA09588.1"/>
    </source>
</evidence>
<accession>C6SGA5</accession>
<dbReference type="AlphaFoldDB" id="C6SGA5"/>
<sequence>MAENLPFPSFIHLLFLEFAFTGRGGAPRTPGFGKPPDSAPAELLIEKLTSPF</sequence>
<dbReference type="EMBL" id="AM889137">
    <property type="protein sequence ID" value="CBA09588.1"/>
    <property type="molecule type" value="Genomic_DNA"/>
</dbReference>
<gene>
    <name evidence="1" type="ORF">NME_2325</name>
</gene>
<proteinExistence type="predicted"/>
<name>C6SGA5_NEIME</name>
<reference evidence="1" key="1">
    <citation type="journal article" date="2008" name="Proc. Natl. Acad. Sci. U.S.A.">
        <title>Whole-genome comparison of disease and carriage strains provides insights into virulence evolution in Neisseria meningitidis.</title>
        <authorList>
            <person name="Schoen C."/>
            <person name="Blom J."/>
            <person name="Claus H."/>
            <person name="Schramm-Glueck A."/>
            <person name="Brandt P."/>
            <person name="Mueller T."/>
            <person name="Goesmann A."/>
            <person name="Joseph B."/>
            <person name="Konietzny S."/>
            <person name="Kurzai O."/>
            <person name="Schmitt C."/>
            <person name="Friedrich T."/>
            <person name="Linke B."/>
            <person name="Vogel U."/>
            <person name="Frosch M."/>
        </authorList>
    </citation>
    <scope>NUCLEOTIDE SEQUENCE</scope>
    <source>
        <strain evidence="1">Alpha153</strain>
    </source>
</reference>
<organism evidence="1">
    <name type="scientific">Neisseria meningitidis alpha153</name>
    <dbReference type="NCBI Taxonomy" id="663926"/>
    <lineage>
        <taxon>Bacteria</taxon>
        <taxon>Pseudomonadati</taxon>
        <taxon>Pseudomonadota</taxon>
        <taxon>Betaproteobacteria</taxon>
        <taxon>Neisseriales</taxon>
        <taxon>Neisseriaceae</taxon>
        <taxon>Neisseria</taxon>
    </lineage>
</organism>